<dbReference type="EMBL" id="PYSW02000002">
    <property type="protein sequence ID" value="KAG2393677.1"/>
    <property type="molecule type" value="Genomic_DNA"/>
</dbReference>
<organism evidence="2 3">
    <name type="scientific">Naegleria lovaniensis</name>
    <name type="common">Amoeba</name>
    <dbReference type="NCBI Taxonomy" id="51637"/>
    <lineage>
        <taxon>Eukaryota</taxon>
        <taxon>Discoba</taxon>
        <taxon>Heterolobosea</taxon>
        <taxon>Tetramitia</taxon>
        <taxon>Eutetramitia</taxon>
        <taxon>Vahlkampfiidae</taxon>
        <taxon>Naegleria</taxon>
    </lineage>
</organism>
<keyword evidence="3" id="KW-1185">Reference proteome</keyword>
<comment type="caution">
    <text evidence="2">The sequence shown here is derived from an EMBL/GenBank/DDBJ whole genome shotgun (WGS) entry which is preliminary data.</text>
</comment>
<dbReference type="Proteomes" id="UP000816034">
    <property type="component" value="Unassembled WGS sequence"/>
</dbReference>
<evidence type="ECO:0000256" key="1">
    <source>
        <dbReference type="SAM" id="MobiDB-lite"/>
    </source>
</evidence>
<accession>A0AA88H719</accession>
<dbReference type="GeneID" id="68099662"/>
<evidence type="ECO:0000313" key="3">
    <source>
        <dbReference type="Proteomes" id="UP000816034"/>
    </source>
</evidence>
<dbReference type="AlphaFoldDB" id="A0AA88H719"/>
<feature type="region of interest" description="Disordered" evidence="1">
    <location>
        <begin position="1"/>
        <end position="56"/>
    </location>
</feature>
<feature type="compositionally biased region" description="Acidic residues" evidence="1">
    <location>
        <begin position="365"/>
        <end position="377"/>
    </location>
</feature>
<reference evidence="2 3" key="1">
    <citation type="journal article" date="2018" name="BMC Genomics">
        <title>The genome of Naegleria lovaniensis, the basis for a comparative approach to unravel pathogenicity factors of the human pathogenic amoeba N. fowleri.</title>
        <authorList>
            <person name="Liechti N."/>
            <person name="Schurch N."/>
            <person name="Bruggmann R."/>
            <person name="Wittwer M."/>
        </authorList>
    </citation>
    <scope>NUCLEOTIDE SEQUENCE [LARGE SCALE GENOMIC DNA]</scope>
    <source>
        <strain evidence="2 3">ATCC 30569</strain>
    </source>
</reference>
<gene>
    <name evidence="2" type="ORF">C9374_007208</name>
</gene>
<dbReference type="RefSeq" id="XP_044555571.1">
    <property type="nucleotide sequence ID" value="XM_044697154.1"/>
</dbReference>
<evidence type="ECO:0000313" key="2">
    <source>
        <dbReference type="EMBL" id="KAG2393677.1"/>
    </source>
</evidence>
<feature type="compositionally biased region" description="Basic and acidic residues" evidence="1">
    <location>
        <begin position="353"/>
        <end position="364"/>
    </location>
</feature>
<name>A0AA88H719_NAELO</name>
<proteinExistence type="predicted"/>
<feature type="region of interest" description="Disordered" evidence="1">
    <location>
        <begin position="353"/>
        <end position="377"/>
    </location>
</feature>
<protein>
    <submittedName>
        <fullName evidence="2">Uncharacterized protein</fullName>
    </submittedName>
</protein>
<sequence>MSKTDQHSKKKRKTMEEDAAAVSSSHHEDDSLRKSSSTKQHKKKKENPSHGEPAPNVVEFSEQELKQLGNVVDEFFECNRVVLHQLVTVSELLNRLEYYPSYSEFMKSHFEYRDYQEKKKQIRSVVSGIVKAAVHRIASSFKEKDVVSKLYPEEFDHSLFFVKRRVRMTYPLYDYGGIYQTHMSLTSGSEFLLTEEEKQDKNKSEQQTEMEKLIEKQLFDRVFHLVDGYDVKLRGFVMGVENVKILEDGSVIQFETNPSVSSVCIAATFILFAPTFGTVLRGTITGLNNAKKQAYCKVLGLFNCSVSVPNASVFQELVSGQSIQFHVTCCGSDRGDLKLEGTMFEEDGIVQEEKATHEEPKTVEEEFQFDENELPFQ</sequence>